<feature type="compositionally biased region" description="Polar residues" evidence="1">
    <location>
        <begin position="25"/>
        <end position="37"/>
    </location>
</feature>
<feature type="region of interest" description="Disordered" evidence="1">
    <location>
        <begin position="1"/>
        <end position="73"/>
    </location>
</feature>
<dbReference type="AlphaFoldDB" id="A0A4Y9ZAS6"/>
<sequence>MNSPLEPASPSSTASSDSLPDDNIPSYSLSMPAQPTSLGPGIFQASAKRRLGHASGARDPKSRRRDEVIARKAPWVDPREDGLPRRQKEEFIDVSLTEALKKTSVADGETEHDVPSHSVPYDLPAEYAVHRHLVPAGDVRWAGLPPPTYKIVDDLLTSAQRTPNSLIACSTDSKSTMPESYKHLTQEQVDFFMENGYIVVKDAFGKEKSDEWTTNMWVRLGLDPSDKSTWDRERIHMPSHKREAVATFAPKAWEIMKELLGGAERIDEDSGYWGDSFIVNLGREDLEGDNTPIEPRELINWHVDGDFFVHFLDSPEQALLVIPLYSDIKPRGGGTYICTDGLDEIAKYLGAHPEGVLPTGLSFTPSTSTYENPKDHPEYWSHLDEVKKYNKFVELTGEIGDVVLMHPLMLHSASKNHLRIPRIITNPPVALKEPFNFNRENPDDYSLVEKKTLRALGVDKFDFKATTERRRVVPRRVLLQEKMLADEKRRLKELERAKGLNKVDIPASQPIAVA</sequence>
<feature type="compositionally biased region" description="Low complexity" evidence="1">
    <location>
        <begin position="1"/>
        <end position="22"/>
    </location>
</feature>
<comment type="caution">
    <text evidence="2">The sequence shown here is derived from an EMBL/GenBank/DDBJ whole genome shotgun (WGS) entry which is preliminary data.</text>
</comment>
<reference evidence="2 3" key="1">
    <citation type="submission" date="2019-02" db="EMBL/GenBank/DDBJ databases">
        <title>Genome sequencing of the rare red list fungi Dentipellis fragilis.</title>
        <authorList>
            <person name="Buettner E."/>
            <person name="Kellner H."/>
        </authorList>
    </citation>
    <scope>NUCLEOTIDE SEQUENCE [LARGE SCALE GENOMIC DNA]</scope>
    <source>
        <strain evidence="2 3">DSM 105465</strain>
    </source>
</reference>
<name>A0A4Y9ZAS6_9AGAM</name>
<evidence type="ECO:0000256" key="1">
    <source>
        <dbReference type="SAM" id="MobiDB-lite"/>
    </source>
</evidence>
<evidence type="ECO:0000313" key="2">
    <source>
        <dbReference type="EMBL" id="TFY70953.1"/>
    </source>
</evidence>
<dbReference type="Proteomes" id="UP000298327">
    <property type="component" value="Unassembled WGS sequence"/>
</dbReference>
<dbReference type="EMBL" id="SEOQ01000073">
    <property type="protein sequence ID" value="TFY70953.1"/>
    <property type="molecule type" value="Genomic_DNA"/>
</dbReference>
<feature type="compositionally biased region" description="Basic and acidic residues" evidence="1">
    <location>
        <begin position="56"/>
        <end position="70"/>
    </location>
</feature>
<dbReference type="Gene3D" id="2.60.120.620">
    <property type="entry name" value="q2cbj1_9rhob like domain"/>
    <property type="match status" value="1"/>
</dbReference>
<dbReference type="OrthoDB" id="4664297at2759"/>
<keyword evidence="3" id="KW-1185">Reference proteome</keyword>
<organism evidence="2 3">
    <name type="scientific">Dentipellis fragilis</name>
    <dbReference type="NCBI Taxonomy" id="205917"/>
    <lineage>
        <taxon>Eukaryota</taxon>
        <taxon>Fungi</taxon>
        <taxon>Dikarya</taxon>
        <taxon>Basidiomycota</taxon>
        <taxon>Agaricomycotina</taxon>
        <taxon>Agaricomycetes</taxon>
        <taxon>Russulales</taxon>
        <taxon>Hericiaceae</taxon>
        <taxon>Dentipellis</taxon>
    </lineage>
</organism>
<evidence type="ECO:0000313" key="3">
    <source>
        <dbReference type="Proteomes" id="UP000298327"/>
    </source>
</evidence>
<accession>A0A4Y9ZAS6</accession>
<protein>
    <submittedName>
        <fullName evidence="2">Uncharacterized protein</fullName>
    </submittedName>
</protein>
<gene>
    <name evidence="2" type="ORF">EVG20_g2038</name>
</gene>
<proteinExistence type="predicted"/>
<dbReference type="SUPFAM" id="SSF51197">
    <property type="entry name" value="Clavaminate synthase-like"/>
    <property type="match status" value="1"/>
</dbReference>